<reference evidence="1 2" key="1">
    <citation type="submission" date="2017-04" db="EMBL/GenBank/DDBJ databases">
        <title>Characterization, genome and methylation analysis of a phthalic acid esters degrading strain Sphingobium yanoikuyae SHJ.</title>
        <authorList>
            <person name="Feng L."/>
        </authorList>
    </citation>
    <scope>NUCLEOTIDE SEQUENCE [LARGE SCALE GENOMIC DNA]</scope>
    <source>
        <strain evidence="1 2">SHJ</strain>
        <plasmid evidence="2">Plasmid pses220</plasmid>
    </source>
</reference>
<keyword evidence="1" id="KW-0614">Plasmid</keyword>
<dbReference type="AlphaFoldDB" id="A0A0J9CZ47"/>
<geneLocation type="plasmid" evidence="2">
    <name>pses220</name>
</geneLocation>
<organism evidence="1 2">
    <name type="scientific">Sphingobium yanoikuyae</name>
    <name type="common">Sphingomonas yanoikuyae</name>
    <dbReference type="NCBI Taxonomy" id="13690"/>
    <lineage>
        <taxon>Bacteria</taxon>
        <taxon>Pseudomonadati</taxon>
        <taxon>Pseudomonadota</taxon>
        <taxon>Alphaproteobacteria</taxon>
        <taxon>Sphingomonadales</taxon>
        <taxon>Sphingomonadaceae</taxon>
        <taxon>Sphingobium</taxon>
    </lineage>
</organism>
<dbReference type="RefSeq" id="WP_048938199.1">
    <property type="nucleotide sequence ID" value="NZ_CP020926.1"/>
</dbReference>
<dbReference type="Proteomes" id="UP000037029">
    <property type="component" value="Plasmid pses220"/>
</dbReference>
<dbReference type="EMBL" id="CP020926">
    <property type="protein sequence ID" value="ATP21895.1"/>
    <property type="molecule type" value="Genomic_DNA"/>
</dbReference>
<evidence type="ECO:0000313" key="1">
    <source>
        <dbReference type="EMBL" id="ATP21895.1"/>
    </source>
</evidence>
<name>A0A0J9CZ47_SPHYA</name>
<proteinExistence type="predicted"/>
<sequence length="66" mass="7620">MTAQLLPGTRAYTLHQIWQDGVDDGFYGYPNANPYIDEDEKRSYDNGFEAGVFIAFNKRNKDEREA</sequence>
<protein>
    <submittedName>
        <fullName evidence="1">Uncharacterized protein</fullName>
    </submittedName>
</protein>
<evidence type="ECO:0000313" key="2">
    <source>
        <dbReference type="Proteomes" id="UP000037029"/>
    </source>
</evidence>
<gene>
    <name evidence="1" type="ORF">BV87_25970</name>
</gene>
<accession>A0A0J9CZ47</accession>